<dbReference type="Proteomes" id="UP001054252">
    <property type="component" value="Unassembled WGS sequence"/>
</dbReference>
<accession>A0AAV5I882</accession>
<organism evidence="1 2">
    <name type="scientific">Rubroshorea leprosula</name>
    <dbReference type="NCBI Taxonomy" id="152421"/>
    <lineage>
        <taxon>Eukaryota</taxon>
        <taxon>Viridiplantae</taxon>
        <taxon>Streptophyta</taxon>
        <taxon>Embryophyta</taxon>
        <taxon>Tracheophyta</taxon>
        <taxon>Spermatophyta</taxon>
        <taxon>Magnoliopsida</taxon>
        <taxon>eudicotyledons</taxon>
        <taxon>Gunneridae</taxon>
        <taxon>Pentapetalae</taxon>
        <taxon>rosids</taxon>
        <taxon>malvids</taxon>
        <taxon>Malvales</taxon>
        <taxon>Dipterocarpaceae</taxon>
        <taxon>Rubroshorea</taxon>
    </lineage>
</organism>
<comment type="caution">
    <text evidence="1">The sequence shown here is derived from an EMBL/GenBank/DDBJ whole genome shotgun (WGS) entry which is preliminary data.</text>
</comment>
<dbReference type="EMBL" id="BPVZ01000007">
    <property type="protein sequence ID" value="GKU94123.1"/>
    <property type="molecule type" value="Genomic_DNA"/>
</dbReference>
<dbReference type="AlphaFoldDB" id="A0AAV5I882"/>
<gene>
    <name evidence="1" type="ORF">SLEP1_g7651</name>
</gene>
<name>A0AAV5I882_9ROSI</name>
<evidence type="ECO:0000313" key="2">
    <source>
        <dbReference type="Proteomes" id="UP001054252"/>
    </source>
</evidence>
<sequence length="88" mass="9864">MPDFNESCHHARLMADIGDMMNVEVSEGSTDSSNPYFSSPWRQSFNGYTSLFFAGRFLFRYGSSLDCRDKDGNLSIPIPNGDKLVCVI</sequence>
<evidence type="ECO:0000313" key="1">
    <source>
        <dbReference type="EMBL" id="GKU94123.1"/>
    </source>
</evidence>
<reference evidence="1 2" key="1">
    <citation type="journal article" date="2021" name="Commun. Biol.">
        <title>The genome of Shorea leprosula (Dipterocarpaceae) highlights the ecological relevance of drought in aseasonal tropical rainforests.</title>
        <authorList>
            <person name="Ng K.K.S."/>
            <person name="Kobayashi M.J."/>
            <person name="Fawcett J.A."/>
            <person name="Hatakeyama M."/>
            <person name="Paape T."/>
            <person name="Ng C.H."/>
            <person name="Ang C.C."/>
            <person name="Tnah L.H."/>
            <person name="Lee C.T."/>
            <person name="Nishiyama T."/>
            <person name="Sese J."/>
            <person name="O'Brien M.J."/>
            <person name="Copetti D."/>
            <person name="Mohd Noor M.I."/>
            <person name="Ong R.C."/>
            <person name="Putra M."/>
            <person name="Sireger I.Z."/>
            <person name="Indrioko S."/>
            <person name="Kosugi Y."/>
            <person name="Izuno A."/>
            <person name="Isagi Y."/>
            <person name="Lee S.L."/>
            <person name="Shimizu K.K."/>
        </authorList>
    </citation>
    <scope>NUCLEOTIDE SEQUENCE [LARGE SCALE GENOMIC DNA]</scope>
    <source>
        <strain evidence="1">214</strain>
    </source>
</reference>
<keyword evidence="2" id="KW-1185">Reference proteome</keyword>
<protein>
    <submittedName>
        <fullName evidence="1">Uncharacterized protein</fullName>
    </submittedName>
</protein>
<proteinExistence type="predicted"/>